<sequence>MRLLPLVLMPIAALLAGPAMVLASAPVSRDAPVLVIAGWGGAAQAHVAAAGGRVIGPARAPFGLIAASADPGFAEALRARGAWAVLDGGRIAALCGGNT</sequence>
<proteinExistence type="predicted"/>
<dbReference type="EMBL" id="BMGI01000006">
    <property type="protein sequence ID" value="GGD46519.1"/>
    <property type="molecule type" value="Genomic_DNA"/>
</dbReference>
<dbReference type="Proteomes" id="UP000617355">
    <property type="component" value="Unassembled WGS sequence"/>
</dbReference>
<comment type="caution">
    <text evidence="2">The sequence shown here is derived from an EMBL/GenBank/DDBJ whole genome shotgun (WGS) entry which is preliminary data.</text>
</comment>
<dbReference type="RefSeq" id="WP_188529899.1">
    <property type="nucleotide sequence ID" value="NZ_BMGI01000006.1"/>
</dbReference>
<name>A0ABQ1QW77_9RHOB</name>
<keyword evidence="3" id="KW-1185">Reference proteome</keyword>
<keyword evidence="1" id="KW-0732">Signal</keyword>
<evidence type="ECO:0000313" key="3">
    <source>
        <dbReference type="Proteomes" id="UP000617355"/>
    </source>
</evidence>
<evidence type="ECO:0000313" key="2">
    <source>
        <dbReference type="EMBL" id="GGD46519.1"/>
    </source>
</evidence>
<feature type="chain" id="PRO_5046690638" evidence="1">
    <location>
        <begin position="24"/>
        <end position="99"/>
    </location>
</feature>
<protein>
    <submittedName>
        <fullName evidence="2">Uncharacterized protein</fullName>
    </submittedName>
</protein>
<feature type="signal peptide" evidence="1">
    <location>
        <begin position="1"/>
        <end position="23"/>
    </location>
</feature>
<organism evidence="2 3">
    <name type="scientific">Sinisalibacter lacisalsi</name>
    <dbReference type="NCBI Taxonomy" id="1526570"/>
    <lineage>
        <taxon>Bacteria</taxon>
        <taxon>Pseudomonadati</taxon>
        <taxon>Pseudomonadota</taxon>
        <taxon>Alphaproteobacteria</taxon>
        <taxon>Rhodobacterales</taxon>
        <taxon>Roseobacteraceae</taxon>
        <taxon>Sinisalibacter</taxon>
    </lineage>
</organism>
<gene>
    <name evidence="2" type="ORF">GCM10011358_32780</name>
</gene>
<accession>A0ABQ1QW77</accession>
<evidence type="ECO:0000256" key="1">
    <source>
        <dbReference type="SAM" id="SignalP"/>
    </source>
</evidence>
<reference evidence="3" key="1">
    <citation type="journal article" date="2019" name="Int. J. Syst. Evol. Microbiol.">
        <title>The Global Catalogue of Microorganisms (GCM) 10K type strain sequencing project: providing services to taxonomists for standard genome sequencing and annotation.</title>
        <authorList>
            <consortium name="The Broad Institute Genomics Platform"/>
            <consortium name="The Broad Institute Genome Sequencing Center for Infectious Disease"/>
            <person name="Wu L."/>
            <person name="Ma J."/>
        </authorList>
    </citation>
    <scope>NUCLEOTIDE SEQUENCE [LARGE SCALE GENOMIC DNA]</scope>
    <source>
        <strain evidence="3">CGMCC 1.12922</strain>
    </source>
</reference>